<organism evidence="2 3">
    <name type="scientific">Agrocybe pediades</name>
    <dbReference type="NCBI Taxonomy" id="84607"/>
    <lineage>
        <taxon>Eukaryota</taxon>
        <taxon>Fungi</taxon>
        <taxon>Dikarya</taxon>
        <taxon>Basidiomycota</taxon>
        <taxon>Agaricomycotina</taxon>
        <taxon>Agaricomycetes</taxon>
        <taxon>Agaricomycetidae</taxon>
        <taxon>Agaricales</taxon>
        <taxon>Agaricineae</taxon>
        <taxon>Strophariaceae</taxon>
        <taxon>Agrocybe</taxon>
    </lineage>
</organism>
<sequence>MECIAFSDRHPAGLGIISKPLSLLNFLRDKNNITERKIMTVQTVQTVVTETEPKHQEIIDLTGLSDSSDVEDLNTESDDENEDDELSDDGSEVSEVEIVLNTETRTQLRKAIETLSETRLREMLQELVETDVNIEAALTRELVTLNRDTQEIVQRWEKCLNCSYDFDTNTYREEDECAFHPGLYSSFSRLHFLIKFLGDVEVLDDKFLDWDESCHGPMDTSSNRREFPENFAWSCCDKTLNSPGCVRDRHIPVAPTRKRRRIDE</sequence>
<reference evidence="2 3" key="1">
    <citation type="submission" date="2019-12" db="EMBL/GenBank/DDBJ databases">
        <authorList>
            <person name="Floudas D."/>
            <person name="Bentzer J."/>
            <person name="Ahren D."/>
            <person name="Johansson T."/>
            <person name="Persson P."/>
            <person name="Tunlid A."/>
        </authorList>
    </citation>
    <scope>NUCLEOTIDE SEQUENCE [LARGE SCALE GENOMIC DNA]</scope>
    <source>
        <strain evidence="2 3">CBS 102.39</strain>
    </source>
</reference>
<dbReference type="PANTHER" id="PTHR38167:SF1">
    <property type="entry name" value="C2H2-TYPE DOMAIN-CONTAINING PROTEIN"/>
    <property type="match status" value="1"/>
</dbReference>
<comment type="caution">
    <text evidence="2">The sequence shown here is derived from an EMBL/GenBank/DDBJ whole genome shotgun (WGS) entry which is preliminary data.</text>
</comment>
<feature type="compositionally biased region" description="Acidic residues" evidence="1">
    <location>
        <begin position="68"/>
        <end position="92"/>
    </location>
</feature>
<accession>A0A8H4QNZ1</accession>
<keyword evidence="3" id="KW-1185">Reference proteome</keyword>
<dbReference type="Proteomes" id="UP000521872">
    <property type="component" value="Unassembled WGS sequence"/>
</dbReference>
<feature type="region of interest" description="Disordered" evidence="1">
    <location>
        <begin position="62"/>
        <end position="92"/>
    </location>
</feature>
<dbReference type="PANTHER" id="PTHR38167">
    <property type="entry name" value="C2H2-TYPE DOMAIN-CONTAINING PROTEIN"/>
    <property type="match status" value="1"/>
</dbReference>
<evidence type="ECO:0000313" key="3">
    <source>
        <dbReference type="Proteomes" id="UP000521872"/>
    </source>
</evidence>
<evidence type="ECO:0000313" key="2">
    <source>
        <dbReference type="EMBL" id="KAF4614283.1"/>
    </source>
</evidence>
<evidence type="ECO:0000256" key="1">
    <source>
        <dbReference type="SAM" id="MobiDB-lite"/>
    </source>
</evidence>
<proteinExistence type="predicted"/>
<name>A0A8H4QNZ1_9AGAR</name>
<gene>
    <name evidence="2" type="ORF">D9613_007990</name>
</gene>
<dbReference type="AlphaFoldDB" id="A0A8H4QNZ1"/>
<dbReference type="EMBL" id="JAACJL010000045">
    <property type="protein sequence ID" value="KAF4614283.1"/>
    <property type="molecule type" value="Genomic_DNA"/>
</dbReference>
<protein>
    <submittedName>
        <fullName evidence="2">Uncharacterized protein</fullName>
    </submittedName>
</protein>